<feature type="domain" description="Globin-sensor" evidence="1">
    <location>
        <begin position="24"/>
        <end position="193"/>
    </location>
</feature>
<dbReference type="Gene3D" id="1.10.490.10">
    <property type="entry name" value="Globins"/>
    <property type="match status" value="1"/>
</dbReference>
<name>A0A1B7LYP7_9MICC</name>
<dbReference type="InterPro" id="IPR012292">
    <property type="entry name" value="Globin/Proto"/>
</dbReference>
<dbReference type="InterPro" id="IPR044398">
    <property type="entry name" value="Globin-sensor_dom"/>
</dbReference>
<dbReference type="Proteomes" id="UP000078292">
    <property type="component" value="Unassembled WGS sequence"/>
</dbReference>
<reference evidence="2 3" key="1">
    <citation type="submission" date="2016-04" db="EMBL/GenBank/DDBJ databases">
        <title>First whole genome shotgun sequence of the bacterium Enteractinococcus sp. strain UASWS1574.</title>
        <authorList>
            <person name="Crovadore J."/>
            <person name="Chablais R."/>
            <person name="Lefort F."/>
        </authorList>
    </citation>
    <scope>NUCLEOTIDE SEQUENCE [LARGE SCALE GENOMIC DNA]</scope>
    <source>
        <strain evidence="2 3">UASWS1574</strain>
    </source>
</reference>
<evidence type="ECO:0000313" key="3">
    <source>
        <dbReference type="Proteomes" id="UP000078292"/>
    </source>
</evidence>
<proteinExistence type="predicted"/>
<dbReference type="Pfam" id="PF11563">
    <property type="entry name" value="Protoglobin"/>
    <property type="match status" value="1"/>
</dbReference>
<gene>
    <name evidence="2" type="ORF">A6F49_11300</name>
</gene>
<dbReference type="InterPro" id="IPR009050">
    <property type="entry name" value="Globin-like_sf"/>
</dbReference>
<dbReference type="AlphaFoldDB" id="A0A1B7LYP7"/>
<dbReference type="STRING" id="1837282.A6F49_11300"/>
<evidence type="ECO:0000259" key="1">
    <source>
        <dbReference type="Pfam" id="PF11563"/>
    </source>
</evidence>
<sequence length="196" mass="22262">MTTEANPAGYTYDQDLPPSPVSRQRLDELLTDVMWAEEDVPALRRAGAILAPRVAELLDIWYDFIGSTPHLVAVFHGPDGEPDADYLARVRGRFEQWVLDVCERRFDDRWLAYQEEIALRHHTTKKNQTDGVESPATHVPMADMLALVVPVTLSIRPFLQEGATKDDDVEAMNQAWFKAVTVTLVLWSRPYAGELW</sequence>
<organism evidence="2 3">
    <name type="scientific">Enteractinococcus helveticum</name>
    <dbReference type="NCBI Taxonomy" id="1837282"/>
    <lineage>
        <taxon>Bacteria</taxon>
        <taxon>Bacillati</taxon>
        <taxon>Actinomycetota</taxon>
        <taxon>Actinomycetes</taxon>
        <taxon>Micrococcales</taxon>
        <taxon>Micrococcaceae</taxon>
    </lineage>
</organism>
<dbReference type="GO" id="GO:0019825">
    <property type="term" value="F:oxygen binding"/>
    <property type="evidence" value="ECO:0007669"/>
    <property type="project" value="InterPro"/>
</dbReference>
<dbReference type="EMBL" id="LXEY01000019">
    <property type="protein sequence ID" value="OAV60536.1"/>
    <property type="molecule type" value="Genomic_DNA"/>
</dbReference>
<protein>
    <submittedName>
        <fullName evidence="2">Protogloblin ApPgb</fullName>
    </submittedName>
</protein>
<evidence type="ECO:0000313" key="2">
    <source>
        <dbReference type="EMBL" id="OAV60536.1"/>
    </source>
</evidence>
<comment type="caution">
    <text evidence="2">The sequence shown here is derived from an EMBL/GenBank/DDBJ whole genome shotgun (WGS) entry which is preliminary data.</text>
</comment>
<dbReference type="SUPFAM" id="SSF46458">
    <property type="entry name" value="Globin-like"/>
    <property type="match status" value="1"/>
</dbReference>
<dbReference type="GO" id="GO:0020037">
    <property type="term" value="F:heme binding"/>
    <property type="evidence" value="ECO:0007669"/>
    <property type="project" value="InterPro"/>
</dbReference>
<dbReference type="OrthoDB" id="9780134at2"/>
<dbReference type="RefSeq" id="WP_043058087.1">
    <property type="nucleotide sequence ID" value="NZ_LXEY01000019.1"/>
</dbReference>
<accession>A0A1B7LYP7</accession>
<keyword evidence="3" id="KW-1185">Reference proteome</keyword>